<evidence type="ECO:0000313" key="2">
    <source>
        <dbReference type="EMBL" id="UWD34698.1"/>
    </source>
</evidence>
<organism evidence="2 3">
    <name type="scientific">Mycoplasma cottewii</name>
    <dbReference type="NCBI Taxonomy" id="51364"/>
    <lineage>
        <taxon>Bacteria</taxon>
        <taxon>Bacillati</taxon>
        <taxon>Mycoplasmatota</taxon>
        <taxon>Mollicutes</taxon>
        <taxon>Mycoplasmataceae</taxon>
        <taxon>Mycoplasma</taxon>
    </lineage>
</organism>
<keyword evidence="1" id="KW-0812">Transmembrane</keyword>
<gene>
    <name evidence="2" type="ORF">NX779_02680</name>
</gene>
<evidence type="ECO:0000313" key="3">
    <source>
        <dbReference type="Proteomes" id="UP001059819"/>
    </source>
</evidence>
<dbReference type="EMBL" id="CP103424">
    <property type="protein sequence ID" value="UWD34698.1"/>
    <property type="molecule type" value="Genomic_DNA"/>
</dbReference>
<keyword evidence="3" id="KW-1185">Reference proteome</keyword>
<proteinExistence type="predicted"/>
<dbReference type="Proteomes" id="UP001059819">
    <property type="component" value="Chromosome"/>
</dbReference>
<sequence length="2250" mass="255379">MTNLLKILKAVMAINANNHNNEIENNDKIELINKSENNLTNYNLTNLPKHEFDKSNPNKVIKIASVGNKIVPFPPNVDEVPFFLPEHITDLTSAFENNQNKSIKGIMSWNTSRVTSMKAMFRNAKNFNQSINNFNTSNVVDASYMFDGAESYVNGGRGLNSFKWLAEVNHNVTPKLSNTSFMFRNAKQFNQKFENFDVSNVENMESMFEGAIAFNRDIAANNDLSKNDGSSWNVSKVKNMKAMFKNTKTFNRPINNWNVVNVENMESMFQGAEVFNNGGASVLDWENKTSKVKNMKTMFKNAKNFNKDVRRLNTSNVENMESMFEGALKFDNNVRVWNVSKVKNMKSMFKNAKSFDQDLNRWDVSQVTDMSSMLEGAESFNNADQGFLHFNKKTINVKDMSFMFKNTKKFNSEISSLDLSSAESIQGMFEGAEAFNNANNELKWNVSKVKNMKSLFKDSKAFNKNVSNWNISQVTNMSSMFQGAQAFNNENQSIRWQDKTINVRDMSFMFKNTKNFNQDVSNWSTQNVTNMESMFEGANVFNQEVAFNTRQVTNMKSMFKNTKVFNKNLNSLNTGKVSNMESMFENAQAFNNANNDLNWTTSEATNMKAMFKNAKKFNQSVFNFNVSKVTDMSSIFEGAESFNQNIINWVIEENVNMDNFDKNANKWVDSNKPIRIPSKYIKNISQIINNKDTKLGLIRATNDQEIIKNILNTLKPKYSNLDWDSLEIVIKSPGVAVLRSKQSARFKRYKGEVTITYKFLTNINNIQNLITDISDIKNKSIEQIIEEFIRINQTKLEGLNRNDLLGNKNSDYSITLKVRDDHEIYQGSILLKTNISTLELNPNAGSFNEFNKDAIIDAFIDNNNSKMPGLTRNDFEVVGQTTNDSMKVKIKDSDKFHGEIEIKFTIKTKIDEIPNINNNAGAFNSKNNDEIISTFISKNPQLQNLTKDDFEVVEDQDNSIRVRVRNNNENFQGEVTINFSLRTPINTVVNITNVGSFNEFNKDAIINAFIRKNPQLRELTKDNFQLVGDRADNSIKVKVINSDKFQGEITISFTIKTNISTLNLNPNAGAFNSYNAEQIINAFIRNNNTKLDGLNRNNFNFTEDRSNNSITLKVKDDHQKYQGTITINFTIKTDISTLDLNRNAGAFNSDDANTIIEKFIKDNKQKLDELGLTRNSFTVVNNQNNVLTIKVNDDNNNWFGQVAINYSVKTNISTLDLNPNAGAFNSYNAEQIINAFIRNNNTKLDGLNRNNFNFTEDRSNNSITLKVKDDHQKYQGTITISFTLKTDISTLDLNRNAGAFNSDDANTIIEKFIKDNKQKLDELGLTRNSFTVVNNQNNVLTIKVNDDNNNWFGQVAINYSVKTNISTLDLNPNAGAFNSYNAEQIINAFIRNNNTKLDGLNRNNFNFTEDRSNNSITLKVKDDHQKYQGTITINFTIKTDISTLDLNRNAGAFISDDANTIIEKFIKDNKQKLDELGLTRDSFTVVNNQNNVLTIKVNDDNNNWFGQVAINYSVKTNISTLDLNPNAGAFNSYNAEQIINAFIRNNNTKLDGLNRNNFNFTEDRSNNSITLKVKDDHQKYQGTITISFTLKTDISTLDLNRNAGAFNSDDANTIIEKFIKDNKQKLDELGLTRNSFTVVNNQNNVLTIKVNDDNNNWFGQVAINYSVKTNISTLNLNPNAGAFNSYNAEQIINAFIRNNNTKLDGLNRNNFNFTEDRSNNSITLKVKDDHQKYQGTITINFTIKTDISTLDLNRNAGAFISDDANTIIEKFIKDNKQKLDELGLTRNSFTVVNNQNNVLTIKVNDDNNNWFGQVAINYSVKTNISTLDLNPNAGAFNSYNAEQIINAFIRNNNTKLDGLNRNNFNFTEDRSNNSITLKVKDDHQKYQGTITINFTIKTDISTLDLNRNAGAFISDDANTIIEKFIKDNKQKLDELGLTRDSFTVVNNQNNVLTIKVNDDNNNWFGQVAINYSVKTNISTLDLNPNAGAFNSYNAEQIINAFIRNNNTKLDGLNRNNFNFTEDRSNNSITLKVKDDHQKYQGTITINFTIKTDISTLDLNRNAGAFNSDDANTIIEKFIKDNKQKLDELGLTRNSFTVVNNQNNVLTIKVNDDNNNWFGQVAINYSVKTNISTLDLNPNAGAFNSYNAEQIINAFIRNNNTKLDGLNRNNFNFTEDRSNNSITLKVKDDHQKYQGTITINFTVQTNQDETNNKQPEKQDNKTVIIASSASAVGGLGIIGAILSVIRRRKKK</sequence>
<dbReference type="RefSeq" id="WP_259429887.1">
    <property type="nucleotide sequence ID" value="NZ_CP103424.1"/>
</dbReference>
<dbReference type="NCBIfam" id="TIGR02167">
    <property type="entry name" value="Liste_lipo_26"/>
    <property type="match status" value="2"/>
</dbReference>
<dbReference type="Pfam" id="PF03382">
    <property type="entry name" value="DUF285"/>
    <property type="match status" value="5"/>
</dbReference>
<protein>
    <submittedName>
        <fullName evidence="2">BspA family leucine-rich repeat surface protein</fullName>
    </submittedName>
</protein>
<evidence type="ECO:0000256" key="1">
    <source>
        <dbReference type="SAM" id="Phobius"/>
    </source>
</evidence>
<name>A0ABY5TVK1_9MOLU</name>
<dbReference type="InterPro" id="IPR011889">
    <property type="entry name" value="Liste_lipo_26"/>
</dbReference>
<reference evidence="2" key="1">
    <citation type="submission" date="2022-08" db="EMBL/GenBank/DDBJ databases">
        <title>Complete genome sequence of Mycoplasma cottewii type strain VIS.</title>
        <authorList>
            <person name="Spergser J."/>
        </authorList>
    </citation>
    <scope>NUCLEOTIDE SEQUENCE</scope>
    <source>
        <strain evidence="2">VIS</strain>
    </source>
</reference>
<dbReference type="InterPro" id="IPR005046">
    <property type="entry name" value="DUF285"/>
</dbReference>
<keyword evidence="1" id="KW-1133">Transmembrane helix</keyword>
<accession>A0ABY5TVK1</accession>
<keyword evidence="1" id="KW-0472">Membrane</keyword>
<feature type="transmembrane region" description="Helical" evidence="1">
    <location>
        <begin position="2222"/>
        <end position="2244"/>
    </location>
</feature>